<dbReference type="EMBL" id="JAEAOA010000213">
    <property type="protein sequence ID" value="KAK3576793.1"/>
    <property type="molecule type" value="Genomic_DNA"/>
</dbReference>
<gene>
    <name evidence="2" type="ORF">CHS0354_002576</name>
</gene>
<keyword evidence="3" id="KW-1185">Reference proteome</keyword>
<organism evidence="2 3">
    <name type="scientific">Potamilus streckersoni</name>
    <dbReference type="NCBI Taxonomy" id="2493646"/>
    <lineage>
        <taxon>Eukaryota</taxon>
        <taxon>Metazoa</taxon>
        <taxon>Spiralia</taxon>
        <taxon>Lophotrochozoa</taxon>
        <taxon>Mollusca</taxon>
        <taxon>Bivalvia</taxon>
        <taxon>Autobranchia</taxon>
        <taxon>Heteroconchia</taxon>
        <taxon>Palaeoheterodonta</taxon>
        <taxon>Unionida</taxon>
        <taxon>Unionoidea</taxon>
        <taxon>Unionidae</taxon>
        <taxon>Ambleminae</taxon>
        <taxon>Lampsilini</taxon>
        <taxon>Potamilus</taxon>
    </lineage>
</organism>
<name>A0AAE0VFM4_9BIVA</name>
<proteinExistence type="predicted"/>
<evidence type="ECO:0000256" key="1">
    <source>
        <dbReference type="SAM" id="MobiDB-lite"/>
    </source>
</evidence>
<feature type="compositionally biased region" description="Pro residues" evidence="1">
    <location>
        <begin position="16"/>
        <end position="26"/>
    </location>
</feature>
<accession>A0AAE0VFM4</accession>
<reference evidence="2" key="3">
    <citation type="submission" date="2023-05" db="EMBL/GenBank/DDBJ databases">
        <authorList>
            <person name="Smith C.H."/>
        </authorList>
    </citation>
    <scope>NUCLEOTIDE SEQUENCE</scope>
    <source>
        <strain evidence="2">CHS0354</strain>
        <tissue evidence="2">Mantle</tissue>
    </source>
</reference>
<protein>
    <submittedName>
        <fullName evidence="2">Uncharacterized protein</fullName>
    </submittedName>
</protein>
<evidence type="ECO:0000313" key="2">
    <source>
        <dbReference type="EMBL" id="KAK3576793.1"/>
    </source>
</evidence>
<dbReference type="AlphaFoldDB" id="A0AAE0VFM4"/>
<dbReference type="Proteomes" id="UP001195483">
    <property type="component" value="Unassembled WGS sequence"/>
</dbReference>
<comment type="caution">
    <text evidence="2">The sequence shown here is derived from an EMBL/GenBank/DDBJ whole genome shotgun (WGS) entry which is preliminary data.</text>
</comment>
<reference evidence="2" key="2">
    <citation type="journal article" date="2021" name="Genome Biol. Evol.">
        <title>Developing a high-quality reference genome for a parasitic bivalve with doubly uniparental inheritance (Bivalvia: Unionida).</title>
        <authorList>
            <person name="Smith C.H."/>
        </authorList>
    </citation>
    <scope>NUCLEOTIDE SEQUENCE</scope>
    <source>
        <strain evidence="2">CHS0354</strain>
        <tissue evidence="2">Mantle</tissue>
    </source>
</reference>
<evidence type="ECO:0000313" key="3">
    <source>
        <dbReference type="Proteomes" id="UP001195483"/>
    </source>
</evidence>
<feature type="region of interest" description="Disordered" evidence="1">
    <location>
        <begin position="1"/>
        <end position="89"/>
    </location>
</feature>
<reference evidence="2" key="1">
    <citation type="journal article" date="2021" name="Genome Biol. Evol.">
        <title>A High-Quality Reference Genome for a Parasitic Bivalve with Doubly Uniparental Inheritance (Bivalvia: Unionida).</title>
        <authorList>
            <person name="Smith C.H."/>
        </authorList>
    </citation>
    <scope>NUCLEOTIDE SEQUENCE</scope>
    <source>
        <strain evidence="2">CHS0354</strain>
    </source>
</reference>
<sequence>MRKVPPQIRNRQTLPPTDPKSPPGIAPSPFQGTNWCPHQRGLTVASISESHKTSRTTPPSSMRKAPPTKSRDQLKPPPADPISPTGNRY</sequence>